<feature type="region of interest" description="Disordered" evidence="8">
    <location>
        <begin position="108"/>
        <end position="155"/>
    </location>
</feature>
<feature type="domain" description="C2H2-type" evidence="9">
    <location>
        <begin position="283"/>
        <end position="312"/>
    </location>
</feature>
<dbReference type="WBParaSite" id="maker-uti_cns_0003874-snap-gene-0.4-mRNA-1">
    <property type="protein sequence ID" value="maker-uti_cns_0003874-snap-gene-0.4-mRNA-1"/>
    <property type="gene ID" value="maker-uti_cns_0003874-snap-gene-0.4"/>
</dbReference>
<dbReference type="FunFam" id="3.30.160.60:FF:000100">
    <property type="entry name" value="Zinc finger 45-like"/>
    <property type="match status" value="1"/>
</dbReference>
<evidence type="ECO:0000256" key="1">
    <source>
        <dbReference type="ARBA" id="ARBA00004123"/>
    </source>
</evidence>
<proteinExistence type="predicted"/>
<dbReference type="Proteomes" id="UP000095280">
    <property type="component" value="Unplaced"/>
</dbReference>
<reference evidence="11" key="1">
    <citation type="submission" date="2016-11" db="UniProtKB">
        <authorList>
            <consortium name="WormBaseParasite"/>
        </authorList>
    </citation>
    <scope>IDENTIFICATION</scope>
</reference>
<keyword evidence="3" id="KW-0677">Repeat</keyword>
<dbReference type="AlphaFoldDB" id="A0A1I8GZV2"/>
<evidence type="ECO:0000256" key="5">
    <source>
        <dbReference type="ARBA" id="ARBA00022833"/>
    </source>
</evidence>
<feature type="compositionally biased region" description="Acidic residues" evidence="8">
    <location>
        <begin position="129"/>
        <end position="139"/>
    </location>
</feature>
<dbReference type="Gene3D" id="3.30.160.60">
    <property type="entry name" value="Classic Zinc Finger"/>
    <property type="match status" value="3"/>
</dbReference>
<dbReference type="InterPro" id="IPR013087">
    <property type="entry name" value="Znf_C2H2_type"/>
</dbReference>
<evidence type="ECO:0000256" key="4">
    <source>
        <dbReference type="ARBA" id="ARBA00022771"/>
    </source>
</evidence>
<keyword evidence="6" id="KW-0539">Nucleus</keyword>
<evidence type="ECO:0000256" key="6">
    <source>
        <dbReference type="ARBA" id="ARBA00023242"/>
    </source>
</evidence>
<evidence type="ECO:0000256" key="8">
    <source>
        <dbReference type="SAM" id="MobiDB-lite"/>
    </source>
</evidence>
<evidence type="ECO:0000256" key="2">
    <source>
        <dbReference type="ARBA" id="ARBA00022723"/>
    </source>
</evidence>
<feature type="domain" description="C2H2-type" evidence="9">
    <location>
        <begin position="253"/>
        <end position="282"/>
    </location>
</feature>
<name>A0A1I8GZV2_9PLAT</name>
<evidence type="ECO:0000259" key="9">
    <source>
        <dbReference type="PROSITE" id="PS50157"/>
    </source>
</evidence>
<feature type="region of interest" description="Disordered" evidence="8">
    <location>
        <begin position="213"/>
        <end position="258"/>
    </location>
</feature>
<dbReference type="GO" id="GO:0000981">
    <property type="term" value="F:DNA-binding transcription factor activity, RNA polymerase II-specific"/>
    <property type="evidence" value="ECO:0007669"/>
    <property type="project" value="TreeGrafter"/>
</dbReference>
<dbReference type="PROSITE" id="PS50157">
    <property type="entry name" value="ZINC_FINGER_C2H2_2"/>
    <property type="match status" value="3"/>
</dbReference>
<dbReference type="GO" id="GO:0005634">
    <property type="term" value="C:nucleus"/>
    <property type="evidence" value="ECO:0007669"/>
    <property type="project" value="UniProtKB-SubCell"/>
</dbReference>
<dbReference type="PANTHER" id="PTHR23235">
    <property type="entry name" value="KRUEPPEL-LIKE TRANSCRIPTION FACTOR"/>
    <property type="match status" value="1"/>
</dbReference>
<evidence type="ECO:0000256" key="3">
    <source>
        <dbReference type="ARBA" id="ARBA00022737"/>
    </source>
</evidence>
<dbReference type="GO" id="GO:0000978">
    <property type="term" value="F:RNA polymerase II cis-regulatory region sequence-specific DNA binding"/>
    <property type="evidence" value="ECO:0007669"/>
    <property type="project" value="TreeGrafter"/>
</dbReference>
<feature type="compositionally biased region" description="Pro residues" evidence="8">
    <location>
        <begin position="229"/>
        <end position="240"/>
    </location>
</feature>
<evidence type="ECO:0000313" key="11">
    <source>
        <dbReference type="WBParaSite" id="maker-uti_cns_0003874-snap-gene-0.4-mRNA-1"/>
    </source>
</evidence>
<dbReference type="FunFam" id="3.30.160.60:FF:000018">
    <property type="entry name" value="Krueppel-like factor 15"/>
    <property type="match status" value="1"/>
</dbReference>
<organism evidence="10 11">
    <name type="scientific">Macrostomum lignano</name>
    <dbReference type="NCBI Taxonomy" id="282301"/>
    <lineage>
        <taxon>Eukaryota</taxon>
        <taxon>Metazoa</taxon>
        <taxon>Spiralia</taxon>
        <taxon>Lophotrochozoa</taxon>
        <taxon>Platyhelminthes</taxon>
        <taxon>Rhabditophora</taxon>
        <taxon>Macrostomorpha</taxon>
        <taxon>Macrostomida</taxon>
        <taxon>Macrostomidae</taxon>
        <taxon>Macrostomum</taxon>
    </lineage>
</organism>
<dbReference type="PROSITE" id="PS00028">
    <property type="entry name" value="ZINC_FINGER_C2H2_1"/>
    <property type="match status" value="3"/>
</dbReference>
<evidence type="ECO:0000256" key="7">
    <source>
        <dbReference type="PROSITE-ProRule" id="PRU00042"/>
    </source>
</evidence>
<evidence type="ECO:0000313" key="10">
    <source>
        <dbReference type="Proteomes" id="UP000095280"/>
    </source>
</evidence>
<keyword evidence="2" id="KW-0479">Metal-binding</keyword>
<keyword evidence="5" id="KW-0862">Zinc</keyword>
<dbReference type="SMART" id="SM00355">
    <property type="entry name" value="ZnF_C2H2"/>
    <property type="match status" value="3"/>
</dbReference>
<sequence>RMESLSKPDWSAETVNAAARRLKFKLDRLPPALIQQQQQQQQQLTTDDQMRIRKASVPNDGLLVGDFATEAGLAKMPDGRDLVESTLPMSCSVVNPLLWDVNVSGPPVAGMSPQRPDSATASVGSDCPLGDDVDIDVDGEPSAAKRSRSGSGSSVESLARVAAGLLGQANDAAVNQIQNEDAGEIQAFLIPLRALSSPLNTPVKVVVLRSAPTQQSQPGALPPSAQRPLAPPLPQSPPHPATRQKARRRQKPHVCEHPDCGKSYYKSSHLKVHYRNHTGEKPYSCDWPACGRVFARSDELSRHKRAHTGEKRFHCDRCQRMFSRSDHLSKHLRRHEEEEEDALSLA</sequence>
<dbReference type="SUPFAM" id="SSF57667">
    <property type="entry name" value="beta-beta-alpha zinc fingers"/>
    <property type="match status" value="2"/>
</dbReference>
<dbReference type="FunFam" id="3.30.160.60:FF:000125">
    <property type="entry name" value="Putative zinc finger protein 143"/>
    <property type="match status" value="1"/>
</dbReference>
<dbReference type="GO" id="GO:0008270">
    <property type="term" value="F:zinc ion binding"/>
    <property type="evidence" value="ECO:0007669"/>
    <property type="project" value="UniProtKB-KW"/>
</dbReference>
<dbReference type="PANTHER" id="PTHR23235:SF120">
    <property type="entry name" value="KRUPPEL-LIKE FACTOR 15"/>
    <property type="match status" value="1"/>
</dbReference>
<protein>
    <submittedName>
        <fullName evidence="11">Kruppel-like factor 15</fullName>
    </submittedName>
</protein>
<dbReference type="Pfam" id="PF00096">
    <property type="entry name" value="zf-C2H2"/>
    <property type="match status" value="3"/>
</dbReference>
<accession>A0A1I8GZV2</accession>
<feature type="compositionally biased region" description="Basic residues" evidence="8">
    <location>
        <begin position="242"/>
        <end position="252"/>
    </location>
</feature>
<keyword evidence="10" id="KW-1185">Reference proteome</keyword>
<comment type="subcellular location">
    <subcellularLocation>
        <location evidence="1">Nucleus</location>
    </subcellularLocation>
</comment>
<feature type="domain" description="C2H2-type" evidence="9">
    <location>
        <begin position="313"/>
        <end position="340"/>
    </location>
</feature>
<keyword evidence="4 7" id="KW-0863">Zinc-finger</keyword>
<dbReference type="InterPro" id="IPR036236">
    <property type="entry name" value="Znf_C2H2_sf"/>
</dbReference>